<dbReference type="InterPro" id="IPR000477">
    <property type="entry name" value="RT_dom"/>
</dbReference>
<keyword evidence="3" id="KW-1185">Reference proteome</keyword>
<protein>
    <recommendedName>
        <fullName evidence="1">Reverse transcriptase domain-containing protein</fullName>
    </recommendedName>
</protein>
<dbReference type="AlphaFoldDB" id="A0A388LTT0"/>
<name>A0A388LTT0_CHABU</name>
<dbReference type="PANTHER" id="PTHR31635">
    <property type="entry name" value="REVERSE TRANSCRIPTASE DOMAIN-CONTAINING PROTEIN-RELATED"/>
    <property type="match status" value="1"/>
</dbReference>
<gene>
    <name evidence="2" type="ORF">CBR_g40397</name>
</gene>
<organism evidence="2 3">
    <name type="scientific">Chara braunii</name>
    <name type="common">Braun's stonewort</name>
    <dbReference type="NCBI Taxonomy" id="69332"/>
    <lineage>
        <taxon>Eukaryota</taxon>
        <taxon>Viridiplantae</taxon>
        <taxon>Streptophyta</taxon>
        <taxon>Charophyceae</taxon>
        <taxon>Charales</taxon>
        <taxon>Characeae</taxon>
        <taxon>Chara</taxon>
    </lineage>
</organism>
<accession>A0A388LTT0</accession>
<dbReference type="Proteomes" id="UP000265515">
    <property type="component" value="Unassembled WGS sequence"/>
</dbReference>
<dbReference type="OrthoDB" id="786209at2759"/>
<feature type="domain" description="Reverse transcriptase" evidence="1">
    <location>
        <begin position="2"/>
        <end position="128"/>
    </location>
</feature>
<dbReference type="Pfam" id="PF00078">
    <property type="entry name" value="RVT_1"/>
    <property type="match status" value="1"/>
</dbReference>
<sequence>MINGHLSEPFPLTRSLRQGCPLAPLIFVLQLEVLLNKIRSLPIIRGLQLHTGNECKVKVLADDLFAVCENSEPALTAMNSVLCEYSTLSEASVNWCKSTYLLPAQFELKVEWGMKRVAKGEEERFLGMLISLQIEASSQGLLLQQRIAARLRIWGSAWHLSLIGRALVANAALFSILWFVTTVIELADGMARAIRKLVARFLWKPRAQSTESFISKVALDTLSFPREKGGLGLVEPTRKNQAQLLIWVKKAAGLGESEHWVALAERILMGEWKLSRPKDVWACFFMPSFRKKRLCSGFWEPIRRAWKRMSPNSQSTPTTKEEVLNQLLFENPVVVDSSHTPFLADGKPGTFGRATVRRGVVKMEDIWSLPLRGWIPLRELKLKLRGLQRTEEHWHRLIEAIPLEWLDILGPDGIDPTSTMSQIRNPEEIFSGRYWKSCPAASGE</sequence>
<evidence type="ECO:0000313" key="2">
    <source>
        <dbReference type="EMBL" id="GBG85665.1"/>
    </source>
</evidence>
<evidence type="ECO:0000259" key="1">
    <source>
        <dbReference type="Pfam" id="PF00078"/>
    </source>
</evidence>
<comment type="caution">
    <text evidence="2">The sequence shown here is derived from an EMBL/GenBank/DDBJ whole genome shotgun (WGS) entry which is preliminary data.</text>
</comment>
<reference evidence="2 3" key="1">
    <citation type="journal article" date="2018" name="Cell">
        <title>The Chara Genome: Secondary Complexity and Implications for Plant Terrestrialization.</title>
        <authorList>
            <person name="Nishiyama T."/>
            <person name="Sakayama H."/>
            <person name="Vries J.D."/>
            <person name="Buschmann H."/>
            <person name="Saint-Marcoux D."/>
            <person name="Ullrich K.K."/>
            <person name="Haas F.B."/>
            <person name="Vanderstraeten L."/>
            <person name="Becker D."/>
            <person name="Lang D."/>
            <person name="Vosolsobe S."/>
            <person name="Rombauts S."/>
            <person name="Wilhelmsson P.K.I."/>
            <person name="Janitza P."/>
            <person name="Kern R."/>
            <person name="Heyl A."/>
            <person name="Rumpler F."/>
            <person name="Villalobos L.I.A.C."/>
            <person name="Clay J.M."/>
            <person name="Skokan R."/>
            <person name="Toyoda A."/>
            <person name="Suzuki Y."/>
            <person name="Kagoshima H."/>
            <person name="Schijlen E."/>
            <person name="Tajeshwar N."/>
            <person name="Catarino B."/>
            <person name="Hetherington A.J."/>
            <person name="Saltykova A."/>
            <person name="Bonnot C."/>
            <person name="Breuninger H."/>
            <person name="Symeonidi A."/>
            <person name="Radhakrishnan G.V."/>
            <person name="Van Nieuwerburgh F."/>
            <person name="Deforce D."/>
            <person name="Chang C."/>
            <person name="Karol K.G."/>
            <person name="Hedrich R."/>
            <person name="Ulvskov P."/>
            <person name="Glockner G."/>
            <person name="Delwiche C.F."/>
            <person name="Petrasek J."/>
            <person name="Van de Peer Y."/>
            <person name="Friml J."/>
            <person name="Beilby M."/>
            <person name="Dolan L."/>
            <person name="Kohara Y."/>
            <person name="Sugano S."/>
            <person name="Fujiyama A."/>
            <person name="Delaux P.-M."/>
            <person name="Quint M."/>
            <person name="TheiBen G."/>
            <person name="Hagemann M."/>
            <person name="Harholt J."/>
            <person name="Dunand C."/>
            <person name="Zachgo S."/>
            <person name="Langdale J."/>
            <person name="Maumus F."/>
            <person name="Straeten D.V.D."/>
            <person name="Gould S.B."/>
            <person name="Rensing S.A."/>
        </authorList>
    </citation>
    <scope>NUCLEOTIDE SEQUENCE [LARGE SCALE GENOMIC DNA]</scope>
    <source>
        <strain evidence="2 3">S276</strain>
    </source>
</reference>
<dbReference type="PANTHER" id="PTHR31635:SF196">
    <property type="entry name" value="REVERSE TRANSCRIPTASE DOMAIN-CONTAINING PROTEIN-RELATED"/>
    <property type="match status" value="1"/>
</dbReference>
<proteinExistence type="predicted"/>
<dbReference type="Gramene" id="GBG85665">
    <property type="protein sequence ID" value="GBG85665"/>
    <property type="gene ID" value="CBR_g40397"/>
</dbReference>
<evidence type="ECO:0000313" key="3">
    <source>
        <dbReference type="Proteomes" id="UP000265515"/>
    </source>
</evidence>
<dbReference type="EMBL" id="BFEA01000529">
    <property type="protein sequence ID" value="GBG85665.1"/>
    <property type="molecule type" value="Genomic_DNA"/>
</dbReference>
<dbReference type="STRING" id="69332.A0A388LTT0"/>